<reference evidence="2 3" key="1">
    <citation type="submission" date="2018-04" db="EMBL/GenBank/DDBJ databases">
        <title>The genome sequence of Caulobacter sp. 736.</title>
        <authorList>
            <person name="Gao J."/>
            <person name="Sun J."/>
        </authorList>
    </citation>
    <scope>NUCLEOTIDE SEQUENCE [LARGE SCALE GENOMIC DNA]</scope>
    <source>
        <strain evidence="2 3">736</strain>
    </source>
</reference>
<keyword evidence="1" id="KW-0472">Membrane</keyword>
<feature type="transmembrane region" description="Helical" evidence="1">
    <location>
        <begin position="48"/>
        <end position="72"/>
    </location>
</feature>
<keyword evidence="1" id="KW-0812">Transmembrane</keyword>
<dbReference type="RefSeq" id="WP_116569122.1">
    <property type="nucleotide sequence ID" value="NZ_QDKP01000054.1"/>
</dbReference>
<protein>
    <submittedName>
        <fullName evidence="2">Uncharacterized protein</fullName>
    </submittedName>
</protein>
<keyword evidence="3" id="KW-1185">Reference proteome</keyword>
<evidence type="ECO:0000313" key="3">
    <source>
        <dbReference type="Proteomes" id="UP000244913"/>
    </source>
</evidence>
<sequence>MAQPLATAPAGAPEAKACRYCASPLLPGSVLCTACNQWQELRYQFRPALTPAAILSVLTTTVPVLVLALAFFKTTLQDPGSSVKTSVLVCTRQDVLLTVSNTGNRSAVLIDGTVTMRDGVSAEPAIRHLRRDDLPMVLKPGDPRPLSLTMQFAPPLNAKAPMPQKPIEGRKCTYEIVMNIVDFKGEKRTAPGQTCQCP</sequence>
<proteinExistence type="predicted"/>
<dbReference type="EMBL" id="QDKP01000054">
    <property type="protein sequence ID" value="PVM75165.1"/>
    <property type="molecule type" value="Genomic_DNA"/>
</dbReference>
<evidence type="ECO:0000256" key="1">
    <source>
        <dbReference type="SAM" id="Phobius"/>
    </source>
</evidence>
<dbReference type="Proteomes" id="UP000244913">
    <property type="component" value="Unassembled WGS sequence"/>
</dbReference>
<gene>
    <name evidence="2" type="ORF">DDF65_18580</name>
</gene>
<accession>A0A2T9J3L4</accession>
<organism evidence="2 3">
    <name type="scientific">Caulobacter radicis</name>
    <dbReference type="NCBI Taxonomy" id="2172650"/>
    <lineage>
        <taxon>Bacteria</taxon>
        <taxon>Pseudomonadati</taxon>
        <taxon>Pseudomonadota</taxon>
        <taxon>Alphaproteobacteria</taxon>
        <taxon>Caulobacterales</taxon>
        <taxon>Caulobacteraceae</taxon>
        <taxon>Caulobacter</taxon>
    </lineage>
</organism>
<keyword evidence="1" id="KW-1133">Transmembrane helix</keyword>
<name>A0A2T9J3L4_9CAUL</name>
<comment type="caution">
    <text evidence="2">The sequence shown here is derived from an EMBL/GenBank/DDBJ whole genome shotgun (WGS) entry which is preliminary data.</text>
</comment>
<dbReference type="AlphaFoldDB" id="A0A2T9J3L4"/>
<evidence type="ECO:0000313" key="2">
    <source>
        <dbReference type="EMBL" id="PVM75165.1"/>
    </source>
</evidence>